<organism evidence="3">
    <name type="scientific">hydrothermal vent metagenome</name>
    <dbReference type="NCBI Taxonomy" id="652676"/>
    <lineage>
        <taxon>unclassified sequences</taxon>
        <taxon>metagenomes</taxon>
        <taxon>ecological metagenomes</taxon>
    </lineage>
</organism>
<sequence length="334" mass="36962">MLVPIWVGVGVGLWQERRKRVRAKRRGASTRVRSLGSVLWLAAMGLFAIISAGHFAFVELGLHRAVLGRGGASTSQSAQGDEAAPLVRLVFWNQAGHEAGDISQAFLELDPTFLVLANRHSGTRTRDLAQAFLDTGHAQAAVGWPFDLFSRYPIEQWASTTLGLDGKSRPNEGLKHNDPGWAAWYEIRTPKGLLVIWAIDLPSDPEAPRMALVREAGEAIRTWQGRVRVRQGNEQHTEHSTTIGFPPPDIIVGDFNIPRHSASLSELLRASGAGEMRNAFDLGGFGWQRTWPRKRSVWAIDQCFVGPRLHVRTQTTFDPGIGGHRAVMIEYELD</sequence>
<dbReference type="EMBL" id="UOGK01000557">
    <property type="protein sequence ID" value="VAX41527.1"/>
    <property type="molecule type" value="Genomic_DNA"/>
</dbReference>
<protein>
    <recommendedName>
        <fullName evidence="2">Endonuclease/exonuclease/phosphatase domain-containing protein</fullName>
    </recommendedName>
</protein>
<proteinExistence type="predicted"/>
<gene>
    <name evidence="3" type="ORF">MNBD_PLANCTO03-2319</name>
</gene>
<dbReference type="Gene3D" id="3.60.10.10">
    <property type="entry name" value="Endonuclease/exonuclease/phosphatase"/>
    <property type="match status" value="1"/>
</dbReference>
<dbReference type="AlphaFoldDB" id="A0A3B1E8K2"/>
<keyword evidence="1" id="KW-0472">Membrane</keyword>
<evidence type="ECO:0000256" key="1">
    <source>
        <dbReference type="SAM" id="Phobius"/>
    </source>
</evidence>
<reference evidence="3" key="1">
    <citation type="submission" date="2018-06" db="EMBL/GenBank/DDBJ databases">
        <authorList>
            <person name="Zhirakovskaya E."/>
        </authorList>
    </citation>
    <scope>NUCLEOTIDE SEQUENCE</scope>
</reference>
<keyword evidence="1" id="KW-0812">Transmembrane</keyword>
<dbReference type="Pfam" id="PF03372">
    <property type="entry name" value="Exo_endo_phos"/>
    <property type="match status" value="1"/>
</dbReference>
<keyword evidence="1" id="KW-1133">Transmembrane helix</keyword>
<feature type="domain" description="Endonuclease/exonuclease/phosphatase" evidence="2">
    <location>
        <begin position="217"/>
        <end position="319"/>
    </location>
</feature>
<dbReference type="GO" id="GO:0003824">
    <property type="term" value="F:catalytic activity"/>
    <property type="evidence" value="ECO:0007669"/>
    <property type="project" value="InterPro"/>
</dbReference>
<dbReference type="InterPro" id="IPR005135">
    <property type="entry name" value="Endo/exonuclease/phosphatase"/>
</dbReference>
<dbReference type="InterPro" id="IPR036691">
    <property type="entry name" value="Endo/exonu/phosph_ase_sf"/>
</dbReference>
<name>A0A3B1E8K2_9ZZZZ</name>
<dbReference type="SUPFAM" id="SSF56219">
    <property type="entry name" value="DNase I-like"/>
    <property type="match status" value="1"/>
</dbReference>
<evidence type="ECO:0000313" key="3">
    <source>
        <dbReference type="EMBL" id="VAX41527.1"/>
    </source>
</evidence>
<accession>A0A3B1E8K2</accession>
<feature type="transmembrane region" description="Helical" evidence="1">
    <location>
        <begin position="34"/>
        <end position="57"/>
    </location>
</feature>
<evidence type="ECO:0000259" key="2">
    <source>
        <dbReference type="Pfam" id="PF03372"/>
    </source>
</evidence>